<accession>A0ABS7X9C0</accession>
<evidence type="ECO:0000313" key="2">
    <source>
        <dbReference type="Proteomes" id="UP000663814"/>
    </source>
</evidence>
<name>A0ABS7X9C0_9GAMM</name>
<dbReference type="Proteomes" id="UP000663814">
    <property type="component" value="Unassembled WGS sequence"/>
</dbReference>
<gene>
    <name evidence="1" type="ORF">I4W93_011125</name>
</gene>
<reference evidence="1 2" key="1">
    <citation type="submission" date="2021-08" db="EMBL/GenBank/DDBJ databases">
        <title>Rheinheimera aquimaris sp. nov., isolated from seawater of the East Sea in Korea.</title>
        <authorList>
            <person name="Kim K.H."/>
            <person name="Wenting R."/>
            <person name="Kim K.R."/>
            <person name="Jeon C.O."/>
        </authorList>
    </citation>
    <scope>NUCLEOTIDE SEQUENCE [LARGE SCALE GENOMIC DNA]</scope>
    <source>
        <strain evidence="1 2">MA-13</strain>
    </source>
</reference>
<protein>
    <submittedName>
        <fullName evidence="1">Uncharacterized protein</fullName>
    </submittedName>
</protein>
<comment type="caution">
    <text evidence="1">The sequence shown here is derived from an EMBL/GenBank/DDBJ whole genome shotgun (WGS) entry which is preliminary data.</text>
</comment>
<dbReference type="RefSeq" id="WP_205310851.1">
    <property type="nucleotide sequence ID" value="NZ_JAERPS020000003.1"/>
</dbReference>
<keyword evidence="2" id="KW-1185">Reference proteome</keyword>
<evidence type="ECO:0000313" key="1">
    <source>
        <dbReference type="EMBL" id="MBZ9612145.1"/>
    </source>
</evidence>
<organism evidence="1 2">
    <name type="scientific">Rheinheimera maricola</name>
    <dbReference type="NCBI Taxonomy" id="2793282"/>
    <lineage>
        <taxon>Bacteria</taxon>
        <taxon>Pseudomonadati</taxon>
        <taxon>Pseudomonadota</taxon>
        <taxon>Gammaproteobacteria</taxon>
        <taxon>Chromatiales</taxon>
        <taxon>Chromatiaceae</taxon>
        <taxon>Rheinheimera</taxon>
    </lineage>
</organism>
<sequence>MNQAELTQLTQALTRDDVAVLTADDYAQALSLAVARYSKDKPRQDDAVVNVSDGLLPLPAAWQADFSQLVQVYSVPGYDELTARQLPGDVLKLAGYSGDVHVYFTLAHTLDGIEQTLWAGDAEFLATYAAALCCEQLSAYYSNEAQSTIAADVTQQTSKAELYRSLAKEYRRRYDSQVKPVSSITAGSGLSAGTVVTWGSRRRK</sequence>
<proteinExistence type="predicted"/>
<dbReference type="EMBL" id="JAERPS020000003">
    <property type="protein sequence ID" value="MBZ9612145.1"/>
    <property type="molecule type" value="Genomic_DNA"/>
</dbReference>